<sequence>MQALKVAAVPMHVKNMDKYVLVDTDAYNKLLDQTTHGRTWIMDDLRIWCGDKSIKWIKENILENPKYSRQIGRMEQQGQIIHKGRGSAWKFKASVMADFLESHWEELPW</sequence>
<protein>
    <recommendedName>
        <fullName evidence="2">DUF771 domain-containing protein</fullName>
    </recommendedName>
</protein>
<dbReference type="Pfam" id="PF05595">
    <property type="entry name" value="DUF771"/>
    <property type="match status" value="1"/>
</dbReference>
<reference evidence="1" key="1">
    <citation type="journal article" date="2021" name="Proc. Natl. Acad. Sci. U.S.A.">
        <title>A Catalog of Tens of Thousands of Viruses from Human Metagenomes Reveals Hidden Associations with Chronic Diseases.</title>
        <authorList>
            <person name="Tisza M.J."/>
            <person name="Buck C.B."/>
        </authorList>
    </citation>
    <scope>NUCLEOTIDE SEQUENCE</scope>
    <source>
        <strain evidence="1">Ctk5O4</strain>
    </source>
</reference>
<evidence type="ECO:0000313" key="1">
    <source>
        <dbReference type="EMBL" id="DAF51249.1"/>
    </source>
</evidence>
<dbReference type="EMBL" id="BK032612">
    <property type="protein sequence ID" value="DAF51249.1"/>
    <property type="molecule type" value="Genomic_DNA"/>
</dbReference>
<name>A0A8S5SJQ5_9CAUD</name>
<evidence type="ECO:0008006" key="2">
    <source>
        <dbReference type="Google" id="ProtNLM"/>
    </source>
</evidence>
<accession>A0A8S5SJQ5</accession>
<proteinExistence type="predicted"/>
<organism evidence="1">
    <name type="scientific">Siphoviridae sp. ctk5O4</name>
    <dbReference type="NCBI Taxonomy" id="2827921"/>
    <lineage>
        <taxon>Viruses</taxon>
        <taxon>Duplodnaviria</taxon>
        <taxon>Heunggongvirae</taxon>
        <taxon>Uroviricota</taxon>
        <taxon>Caudoviricetes</taxon>
    </lineage>
</organism>
<dbReference type="InterPro" id="IPR008489">
    <property type="entry name" value="DUF771"/>
</dbReference>